<dbReference type="RefSeq" id="YP_007677109.1">
    <property type="nucleotide sequence ID" value="NC_020873.1"/>
</dbReference>
<dbReference type="KEGG" id="vg:15041968"/>
<proteinExistence type="predicted"/>
<organism evidence="1 2">
    <name type="scientific">Bacillus phage vB_BceM_Bc431v3</name>
    <dbReference type="NCBI Taxonomy" id="1195072"/>
    <lineage>
        <taxon>Viruses</taxon>
        <taxon>Duplodnaviria</taxon>
        <taxon>Heunggongvirae</taxon>
        <taxon>Uroviricota</taxon>
        <taxon>Caudoviricetes</taxon>
        <taxon>Herelleviridae</taxon>
        <taxon>Bastillevirinae</taxon>
        <taxon>Caeruleovirus</taxon>
        <taxon>Caeruleovirus Bc431</taxon>
    </lineage>
</organism>
<dbReference type="EMBL" id="JX094431">
    <property type="protein sequence ID" value="AFQ96519.1"/>
    <property type="molecule type" value="Genomic_DNA"/>
</dbReference>
<protein>
    <submittedName>
        <fullName evidence="1">Uncharacterized protein</fullName>
    </submittedName>
</protein>
<keyword evidence="2" id="KW-1185">Reference proteome</keyword>
<evidence type="ECO:0000313" key="2">
    <source>
        <dbReference type="Proteomes" id="UP000011865"/>
    </source>
</evidence>
<name>M4HNL7_9CAUD</name>
<evidence type="ECO:0000313" key="1">
    <source>
        <dbReference type="EMBL" id="AFQ96519.1"/>
    </source>
</evidence>
<dbReference type="GeneID" id="15041968"/>
<accession>M4HNL7</accession>
<dbReference type="Proteomes" id="UP000011865">
    <property type="component" value="Segment"/>
</dbReference>
<gene>
    <name evidence="1" type="primary">orf210</name>
</gene>
<sequence>MEQQQPQPQNKPINPKHIVNEQKVVIFDLMNENIMLKAYVAQLQEEKAQAEELANEPAKSE</sequence>
<reference evidence="1 2" key="1">
    <citation type="journal article" date="2013" name="Virol. J.">
        <title>Genome sequence and analysis of a broad-host range lytic bacteriophage that infects the Bacillus cereus group.</title>
        <authorList>
            <person name="El-Arabi T.F."/>
            <person name="Griffiths M.W."/>
            <person name="She Y.M."/>
            <person name="Villegas A."/>
            <person name="Lingohr E.J."/>
            <person name="Kropinski A.M."/>
        </authorList>
    </citation>
    <scope>NUCLEOTIDE SEQUENCE [LARGE SCALE GENOMIC DNA]</scope>
</reference>